<dbReference type="GeneID" id="112459350"/>
<feature type="compositionally biased region" description="Basic and acidic residues" evidence="1">
    <location>
        <begin position="26"/>
        <end position="35"/>
    </location>
</feature>
<name>A0A6J1QCV4_9HYME</name>
<accession>A0A6J1QCV4</accession>
<dbReference type="Proteomes" id="UP000504618">
    <property type="component" value="Unplaced"/>
</dbReference>
<feature type="compositionally biased region" description="Polar residues" evidence="1">
    <location>
        <begin position="10"/>
        <end position="24"/>
    </location>
</feature>
<protein>
    <submittedName>
        <fullName evidence="3">Uncharacterized protein LOC112459350</fullName>
    </submittedName>
</protein>
<keyword evidence="2" id="KW-1185">Reference proteome</keyword>
<gene>
    <name evidence="3" type="primary">LOC112459350</name>
</gene>
<proteinExistence type="predicted"/>
<reference evidence="3" key="1">
    <citation type="submission" date="2025-08" db="UniProtKB">
        <authorList>
            <consortium name="RefSeq"/>
        </authorList>
    </citation>
    <scope>IDENTIFICATION</scope>
    <source>
        <tissue evidence="3">Whole body</tissue>
    </source>
</reference>
<feature type="region of interest" description="Disordered" evidence="1">
    <location>
        <begin position="1"/>
        <end position="43"/>
    </location>
</feature>
<organism evidence="2 3">
    <name type="scientific">Temnothorax curvispinosus</name>
    <dbReference type="NCBI Taxonomy" id="300111"/>
    <lineage>
        <taxon>Eukaryota</taxon>
        <taxon>Metazoa</taxon>
        <taxon>Ecdysozoa</taxon>
        <taxon>Arthropoda</taxon>
        <taxon>Hexapoda</taxon>
        <taxon>Insecta</taxon>
        <taxon>Pterygota</taxon>
        <taxon>Neoptera</taxon>
        <taxon>Endopterygota</taxon>
        <taxon>Hymenoptera</taxon>
        <taxon>Apocrita</taxon>
        <taxon>Aculeata</taxon>
        <taxon>Formicoidea</taxon>
        <taxon>Formicidae</taxon>
        <taxon>Myrmicinae</taxon>
        <taxon>Temnothorax</taxon>
    </lineage>
</organism>
<dbReference type="RefSeq" id="XP_024879166.1">
    <property type="nucleotide sequence ID" value="XM_025023398.1"/>
</dbReference>
<evidence type="ECO:0000313" key="3">
    <source>
        <dbReference type="RefSeq" id="XP_024879166.1"/>
    </source>
</evidence>
<evidence type="ECO:0000313" key="2">
    <source>
        <dbReference type="Proteomes" id="UP000504618"/>
    </source>
</evidence>
<dbReference type="AlphaFoldDB" id="A0A6J1QCV4"/>
<evidence type="ECO:0000256" key="1">
    <source>
        <dbReference type="SAM" id="MobiDB-lite"/>
    </source>
</evidence>
<sequence length="107" mass="12377">MRDNDFHLNEPQNESTIQTSTQLLGRQEEEIKESDGPIQAQNLTEALIKSETEAKISDLRKKRTGVIDESYLSSESDEDSMRLQLSESSIDEIEDGYGYIYRFEKRK</sequence>